<organism evidence="6 7">
    <name type="scientific">Blyttiomyces helicus</name>
    <dbReference type="NCBI Taxonomy" id="388810"/>
    <lineage>
        <taxon>Eukaryota</taxon>
        <taxon>Fungi</taxon>
        <taxon>Fungi incertae sedis</taxon>
        <taxon>Chytridiomycota</taxon>
        <taxon>Chytridiomycota incertae sedis</taxon>
        <taxon>Chytridiomycetes</taxon>
        <taxon>Chytridiomycetes incertae sedis</taxon>
        <taxon>Blyttiomyces</taxon>
    </lineage>
</organism>
<dbReference type="PANTHER" id="PTHR45931:SF3">
    <property type="entry name" value="RING ZINC FINGER-CONTAINING PROTEIN"/>
    <property type="match status" value="1"/>
</dbReference>
<evidence type="ECO:0000256" key="1">
    <source>
        <dbReference type="ARBA" id="ARBA00022723"/>
    </source>
</evidence>
<dbReference type="InterPro" id="IPR013083">
    <property type="entry name" value="Znf_RING/FYVE/PHD"/>
</dbReference>
<dbReference type="InterPro" id="IPR001841">
    <property type="entry name" value="Znf_RING"/>
</dbReference>
<feature type="domain" description="RING-type" evidence="5">
    <location>
        <begin position="20"/>
        <end position="62"/>
    </location>
</feature>
<dbReference type="GO" id="GO:0006511">
    <property type="term" value="P:ubiquitin-dependent protein catabolic process"/>
    <property type="evidence" value="ECO:0007669"/>
    <property type="project" value="TreeGrafter"/>
</dbReference>
<evidence type="ECO:0000313" key="7">
    <source>
        <dbReference type="Proteomes" id="UP000269721"/>
    </source>
</evidence>
<dbReference type="PROSITE" id="PS50089">
    <property type="entry name" value="ZF_RING_2"/>
    <property type="match status" value="1"/>
</dbReference>
<dbReference type="AlphaFoldDB" id="A0A4P9WAU0"/>
<evidence type="ECO:0000256" key="4">
    <source>
        <dbReference type="PROSITE-ProRule" id="PRU00175"/>
    </source>
</evidence>
<dbReference type="Gene3D" id="3.30.40.10">
    <property type="entry name" value="Zinc/RING finger domain, C3HC4 (zinc finger)"/>
    <property type="match status" value="1"/>
</dbReference>
<dbReference type="SMART" id="SM00184">
    <property type="entry name" value="RING"/>
    <property type="match status" value="1"/>
</dbReference>
<keyword evidence="7" id="KW-1185">Reference proteome</keyword>
<keyword evidence="3" id="KW-0862">Zinc</keyword>
<accession>A0A4P9WAU0</accession>
<keyword evidence="2 4" id="KW-0863">Zinc-finger</keyword>
<dbReference type="GO" id="GO:0005634">
    <property type="term" value="C:nucleus"/>
    <property type="evidence" value="ECO:0007669"/>
    <property type="project" value="TreeGrafter"/>
</dbReference>
<dbReference type="EMBL" id="KZ996582">
    <property type="protein sequence ID" value="RKO88643.1"/>
    <property type="molecule type" value="Genomic_DNA"/>
</dbReference>
<protein>
    <recommendedName>
        <fullName evidence="5">RING-type domain-containing protein</fullName>
    </recommendedName>
</protein>
<dbReference type="GO" id="GO:0008270">
    <property type="term" value="F:zinc ion binding"/>
    <property type="evidence" value="ECO:0007669"/>
    <property type="project" value="UniProtKB-KW"/>
</dbReference>
<dbReference type="SUPFAM" id="SSF57850">
    <property type="entry name" value="RING/U-box"/>
    <property type="match status" value="1"/>
</dbReference>
<evidence type="ECO:0000313" key="6">
    <source>
        <dbReference type="EMBL" id="RKO88643.1"/>
    </source>
</evidence>
<dbReference type="Proteomes" id="UP000269721">
    <property type="component" value="Unassembled WGS sequence"/>
</dbReference>
<dbReference type="PANTHER" id="PTHR45931">
    <property type="entry name" value="SI:CH211-59O9.10"/>
    <property type="match status" value="1"/>
</dbReference>
<evidence type="ECO:0000256" key="3">
    <source>
        <dbReference type="ARBA" id="ARBA00022833"/>
    </source>
</evidence>
<evidence type="ECO:0000256" key="2">
    <source>
        <dbReference type="ARBA" id="ARBA00022771"/>
    </source>
</evidence>
<feature type="non-terminal residue" evidence="6">
    <location>
        <position position="62"/>
    </location>
</feature>
<evidence type="ECO:0000259" key="5">
    <source>
        <dbReference type="PROSITE" id="PS50089"/>
    </source>
</evidence>
<proteinExistence type="predicted"/>
<name>A0A4P9WAU0_9FUNG</name>
<dbReference type="OrthoDB" id="8062037at2759"/>
<sequence>AGPSNPSPAKHQTLPVDPDCAICMDPFEDSDRVRRLPCNHIFHVGCIDVWLVKETAACPLCR</sequence>
<feature type="non-terminal residue" evidence="6">
    <location>
        <position position="1"/>
    </location>
</feature>
<dbReference type="Pfam" id="PF13639">
    <property type="entry name" value="zf-RING_2"/>
    <property type="match status" value="1"/>
</dbReference>
<gene>
    <name evidence="6" type="ORF">BDK51DRAFT_10140</name>
</gene>
<keyword evidence="1" id="KW-0479">Metal-binding</keyword>
<dbReference type="GO" id="GO:0061630">
    <property type="term" value="F:ubiquitin protein ligase activity"/>
    <property type="evidence" value="ECO:0007669"/>
    <property type="project" value="TreeGrafter"/>
</dbReference>
<dbReference type="InterPro" id="IPR051834">
    <property type="entry name" value="RING_finger_E3_ligase"/>
</dbReference>
<reference evidence="7" key="1">
    <citation type="journal article" date="2018" name="Nat. Microbiol.">
        <title>Leveraging single-cell genomics to expand the fungal tree of life.</title>
        <authorList>
            <person name="Ahrendt S.R."/>
            <person name="Quandt C.A."/>
            <person name="Ciobanu D."/>
            <person name="Clum A."/>
            <person name="Salamov A."/>
            <person name="Andreopoulos B."/>
            <person name="Cheng J.F."/>
            <person name="Woyke T."/>
            <person name="Pelin A."/>
            <person name="Henrissat B."/>
            <person name="Reynolds N.K."/>
            <person name="Benny G.L."/>
            <person name="Smith M.E."/>
            <person name="James T.Y."/>
            <person name="Grigoriev I.V."/>
        </authorList>
    </citation>
    <scope>NUCLEOTIDE SEQUENCE [LARGE SCALE GENOMIC DNA]</scope>
</reference>